<dbReference type="Gene3D" id="3.40.1190.20">
    <property type="match status" value="1"/>
</dbReference>
<dbReference type="PROSITE" id="PS00583">
    <property type="entry name" value="PFKB_KINASES_1"/>
    <property type="match status" value="1"/>
</dbReference>
<proteinExistence type="inferred from homology"/>
<organism evidence="5 6">
    <name type="scientific">Kitasatospora phosalacinea</name>
    <dbReference type="NCBI Taxonomy" id="2065"/>
    <lineage>
        <taxon>Bacteria</taxon>
        <taxon>Bacillati</taxon>
        <taxon>Actinomycetota</taxon>
        <taxon>Actinomycetes</taxon>
        <taxon>Kitasatosporales</taxon>
        <taxon>Streptomycetaceae</taxon>
        <taxon>Kitasatospora</taxon>
    </lineage>
</organism>
<reference evidence="5" key="1">
    <citation type="submission" date="2023-02" db="EMBL/GenBank/DDBJ databases">
        <title>Kitasatospora phosalacinea NBRC 14627.</title>
        <authorList>
            <person name="Ichikawa N."/>
            <person name="Sato H."/>
            <person name="Tonouchi N."/>
        </authorList>
    </citation>
    <scope>NUCLEOTIDE SEQUENCE</scope>
    <source>
        <strain evidence="5">NBRC 14627</strain>
    </source>
</reference>
<dbReference type="PRINTS" id="PR00990">
    <property type="entry name" value="RIBOKINASE"/>
</dbReference>
<evidence type="ECO:0000256" key="2">
    <source>
        <dbReference type="ARBA" id="ARBA00022679"/>
    </source>
</evidence>
<evidence type="ECO:0000313" key="5">
    <source>
        <dbReference type="EMBL" id="GLW75501.1"/>
    </source>
</evidence>
<dbReference type="SUPFAM" id="SSF53613">
    <property type="entry name" value="Ribokinase-like"/>
    <property type="match status" value="1"/>
</dbReference>
<comment type="caution">
    <text evidence="5">The sequence shown here is derived from an EMBL/GenBank/DDBJ whole genome shotgun (WGS) entry which is preliminary data.</text>
</comment>
<keyword evidence="2" id="KW-0808">Transferase</keyword>
<evidence type="ECO:0000259" key="4">
    <source>
        <dbReference type="Pfam" id="PF00294"/>
    </source>
</evidence>
<sequence length="332" mass="35121">MRIAVTGSIATDHLMTFPGRFTDQLLADQLSCVSLSFLVDALEVRRGGVAANIAFGLAQLGLEPVLVGSVGNDFAEYDAWLTAHGVDTCGVRICSEKQTARFMCITDLDANQIAAFYTGAMQEAAEIDLSQLARTKGQPDLVLICANDPSAMLLHTAHCRDAGVPFAADPSQQLARMSSTETRDLIRGARWLFSNEYEAALLLERTGWSRDEVLNHVGTWVTTLGERGVRIDQRGRAPLSVSAIQSVTVVDPTGVGDAFRAGFLTGVGRGLALESAAQLGCVLAAEALGGIGPQSYSVDHDRLISAAERAYGVQAAHRMGAGLLITASGNTA</sequence>
<dbReference type="PANTHER" id="PTHR43085">
    <property type="entry name" value="HEXOKINASE FAMILY MEMBER"/>
    <property type="match status" value="1"/>
</dbReference>
<dbReference type="InterPro" id="IPR002139">
    <property type="entry name" value="Ribo/fructo_kinase"/>
</dbReference>
<protein>
    <submittedName>
        <fullName evidence="5">Kinase</fullName>
    </submittedName>
</protein>
<dbReference type="CDD" id="cd01942">
    <property type="entry name" value="ribokinase_group_A"/>
    <property type="match status" value="1"/>
</dbReference>
<dbReference type="PANTHER" id="PTHR43085:SF46">
    <property type="entry name" value="ADENOSINE KINASE"/>
    <property type="match status" value="1"/>
</dbReference>
<dbReference type="GO" id="GO:0006000">
    <property type="term" value="P:fructose metabolic process"/>
    <property type="evidence" value="ECO:0007669"/>
    <property type="project" value="UniProtKB-ARBA"/>
</dbReference>
<dbReference type="AlphaFoldDB" id="A0A9W6QIF1"/>
<dbReference type="GO" id="GO:0008865">
    <property type="term" value="F:fructokinase activity"/>
    <property type="evidence" value="ECO:0007669"/>
    <property type="project" value="UniProtKB-ARBA"/>
</dbReference>
<dbReference type="InterPro" id="IPR011611">
    <property type="entry name" value="PfkB_dom"/>
</dbReference>
<comment type="similarity">
    <text evidence="1">Belongs to the carbohydrate kinase PfkB family.</text>
</comment>
<evidence type="ECO:0000256" key="3">
    <source>
        <dbReference type="ARBA" id="ARBA00022777"/>
    </source>
</evidence>
<name>A0A9W6QIF1_9ACTN</name>
<dbReference type="InterPro" id="IPR002173">
    <property type="entry name" value="Carboh/pur_kinase_PfkB_CS"/>
</dbReference>
<dbReference type="RefSeq" id="WP_285741025.1">
    <property type="nucleotide sequence ID" value="NZ_BSSA01000079.1"/>
</dbReference>
<dbReference type="InterPro" id="IPR029056">
    <property type="entry name" value="Ribokinase-like"/>
</dbReference>
<keyword evidence="3 5" id="KW-0418">Kinase</keyword>
<gene>
    <name evidence="5" type="ORF">Kpho02_77980</name>
</gene>
<accession>A0A9W6QIF1</accession>
<dbReference type="InterPro" id="IPR050306">
    <property type="entry name" value="PfkB_Carbo_kinase"/>
</dbReference>
<dbReference type="Pfam" id="PF00294">
    <property type="entry name" value="PfkB"/>
    <property type="match status" value="1"/>
</dbReference>
<dbReference type="EMBL" id="BSSA01000079">
    <property type="protein sequence ID" value="GLW75501.1"/>
    <property type="molecule type" value="Genomic_DNA"/>
</dbReference>
<evidence type="ECO:0000256" key="1">
    <source>
        <dbReference type="ARBA" id="ARBA00010688"/>
    </source>
</evidence>
<feature type="domain" description="Carbohydrate kinase PfkB" evidence="4">
    <location>
        <begin position="33"/>
        <end position="295"/>
    </location>
</feature>
<evidence type="ECO:0000313" key="6">
    <source>
        <dbReference type="Proteomes" id="UP001165041"/>
    </source>
</evidence>
<dbReference type="Proteomes" id="UP001165041">
    <property type="component" value="Unassembled WGS sequence"/>
</dbReference>